<dbReference type="Proteomes" id="UP001224661">
    <property type="component" value="Unassembled WGS sequence"/>
</dbReference>
<evidence type="ECO:0000313" key="2">
    <source>
        <dbReference type="EMBL" id="MDI3388654.1"/>
    </source>
</evidence>
<feature type="transmembrane region" description="Helical" evidence="1">
    <location>
        <begin position="84"/>
        <end position="103"/>
    </location>
</feature>
<dbReference type="RefSeq" id="WP_282515102.1">
    <property type="nucleotide sequence ID" value="NZ_JASCIR010000018.1"/>
</dbReference>
<keyword evidence="1" id="KW-0812">Transmembrane</keyword>
<keyword evidence="3" id="KW-1185">Reference proteome</keyword>
<reference evidence="2 3" key="1">
    <citation type="submission" date="2023-05" db="EMBL/GenBank/DDBJ databases">
        <title>Draft genome sequence of Streptomyces sp. B-S-A8 isolated from a cave soil in Thailand.</title>
        <authorList>
            <person name="Chamroensaksri N."/>
            <person name="Muangham S."/>
        </authorList>
    </citation>
    <scope>NUCLEOTIDE SEQUENCE [LARGE SCALE GENOMIC DNA]</scope>
    <source>
        <strain evidence="2 3">B-S-A8</strain>
    </source>
</reference>
<organism evidence="2 3">
    <name type="scientific">Streptomyces solicavernae</name>
    <dbReference type="NCBI Taxonomy" id="3043614"/>
    <lineage>
        <taxon>Bacteria</taxon>
        <taxon>Bacillati</taxon>
        <taxon>Actinomycetota</taxon>
        <taxon>Actinomycetes</taxon>
        <taxon>Kitasatosporales</taxon>
        <taxon>Streptomycetaceae</taxon>
        <taxon>Streptomyces</taxon>
    </lineage>
</organism>
<comment type="caution">
    <text evidence="2">The sequence shown here is derived from an EMBL/GenBank/DDBJ whole genome shotgun (WGS) entry which is preliminary data.</text>
</comment>
<evidence type="ECO:0000256" key="1">
    <source>
        <dbReference type="SAM" id="Phobius"/>
    </source>
</evidence>
<protein>
    <submittedName>
        <fullName evidence="2">Uncharacterized protein</fullName>
    </submittedName>
</protein>
<gene>
    <name evidence="2" type="ORF">QIS99_20950</name>
</gene>
<keyword evidence="1" id="KW-0472">Membrane</keyword>
<keyword evidence="1" id="KW-1133">Transmembrane helix</keyword>
<name>A0ABT6RW39_9ACTN</name>
<feature type="transmembrane region" description="Helical" evidence="1">
    <location>
        <begin position="26"/>
        <end position="46"/>
    </location>
</feature>
<evidence type="ECO:0000313" key="3">
    <source>
        <dbReference type="Proteomes" id="UP001224661"/>
    </source>
</evidence>
<feature type="transmembrane region" description="Helical" evidence="1">
    <location>
        <begin position="52"/>
        <end position="72"/>
    </location>
</feature>
<dbReference type="EMBL" id="JASCIR010000018">
    <property type="protein sequence ID" value="MDI3388654.1"/>
    <property type="molecule type" value="Genomic_DNA"/>
</dbReference>
<accession>A0ABT6RW39</accession>
<proteinExistence type="predicted"/>
<sequence length="104" mass="10567">MAERGEQPYQSDALGQLQRARAARRGVAVAGAVIALLGPAVVWLRVARGVPFGAWGVPCVVAVLVCAGAVVLARRGRTRRGLGLIVGGVVLVLAGDLLATATVS</sequence>